<comment type="caution">
    <text evidence="1">The sequence shown here is derived from an EMBL/GenBank/DDBJ whole genome shotgun (WGS) entry which is preliminary data.</text>
</comment>
<sequence>MWMRCWWCEVVCRPHFWRCEEVAVDPQWLGSIRTFSSGSTTLLSGGL</sequence>
<proteinExistence type="predicted"/>
<name>A0A396I1T8_MEDTR</name>
<organism evidence="1">
    <name type="scientific">Medicago truncatula</name>
    <name type="common">Barrel medic</name>
    <name type="synonym">Medicago tribuloides</name>
    <dbReference type="NCBI Taxonomy" id="3880"/>
    <lineage>
        <taxon>Eukaryota</taxon>
        <taxon>Viridiplantae</taxon>
        <taxon>Streptophyta</taxon>
        <taxon>Embryophyta</taxon>
        <taxon>Tracheophyta</taxon>
        <taxon>Spermatophyta</taxon>
        <taxon>Magnoliopsida</taxon>
        <taxon>eudicotyledons</taxon>
        <taxon>Gunneridae</taxon>
        <taxon>Pentapetalae</taxon>
        <taxon>rosids</taxon>
        <taxon>fabids</taxon>
        <taxon>Fabales</taxon>
        <taxon>Fabaceae</taxon>
        <taxon>Papilionoideae</taxon>
        <taxon>50 kb inversion clade</taxon>
        <taxon>NPAAA clade</taxon>
        <taxon>Hologalegina</taxon>
        <taxon>IRL clade</taxon>
        <taxon>Trifolieae</taxon>
        <taxon>Medicago</taxon>
    </lineage>
</organism>
<dbReference type="EMBL" id="PSQE01000004">
    <property type="protein sequence ID" value="RHN58708.1"/>
    <property type="molecule type" value="Genomic_DNA"/>
</dbReference>
<gene>
    <name evidence="1" type="ORF">MtrunA17_Chr4g0005251</name>
</gene>
<dbReference type="AlphaFoldDB" id="A0A396I1T8"/>
<dbReference type="Proteomes" id="UP000265566">
    <property type="component" value="Chromosome 4"/>
</dbReference>
<accession>A0A396I1T8</accession>
<protein>
    <submittedName>
        <fullName evidence="1">Uncharacterized protein</fullName>
    </submittedName>
</protein>
<reference evidence="1" key="1">
    <citation type="journal article" date="2018" name="Nat. Plants">
        <title>Whole-genome landscape of Medicago truncatula symbiotic genes.</title>
        <authorList>
            <person name="Pecrix Y."/>
            <person name="Gamas P."/>
            <person name="Carrere S."/>
        </authorList>
    </citation>
    <scope>NUCLEOTIDE SEQUENCE</scope>
    <source>
        <tissue evidence="1">Leaves</tissue>
    </source>
</reference>
<evidence type="ECO:0000313" key="1">
    <source>
        <dbReference type="EMBL" id="RHN58708.1"/>
    </source>
</evidence>
<dbReference type="Gramene" id="rna20641">
    <property type="protein sequence ID" value="RHN58708.1"/>
    <property type="gene ID" value="gene20641"/>
</dbReference>